<reference evidence="3 4" key="1">
    <citation type="journal article" date="2013" name="J. Biotechnol.">
        <title>Establishment and interpretation of the genome sequence of the phytopathogenic fungus Rhizoctonia solani AG1-IB isolate 7/3/14.</title>
        <authorList>
            <person name="Wibberg D.W."/>
            <person name="Jelonek L.J."/>
            <person name="Rupp O.R."/>
            <person name="Hennig M.H."/>
            <person name="Eikmeyer F.E."/>
            <person name="Goesmann A.G."/>
            <person name="Hartmann A.H."/>
            <person name="Borriss R.B."/>
            <person name="Grosch R.G."/>
            <person name="Puehler A.P."/>
            <person name="Schlueter A.S."/>
        </authorList>
    </citation>
    <scope>NUCLEOTIDE SEQUENCE [LARGE SCALE GENOMIC DNA]</scope>
    <source>
        <strain evidence="4">AG1-IB / isolate 7/3/14</strain>
    </source>
</reference>
<accession>M5BID3</accession>
<dbReference type="EMBL" id="CAOJ01001137">
    <property type="protein sequence ID" value="CCO26853.1"/>
    <property type="molecule type" value="Genomic_DNA"/>
</dbReference>
<evidence type="ECO:0000259" key="2">
    <source>
        <dbReference type="PROSITE" id="PS50902"/>
    </source>
</evidence>
<name>M5BID3_THACB</name>
<proteinExistence type="inferred from homology"/>
<dbReference type="GO" id="GO:0010181">
    <property type="term" value="F:FMN binding"/>
    <property type="evidence" value="ECO:0007669"/>
    <property type="project" value="InterPro"/>
</dbReference>
<feature type="domain" description="Flavodoxin-like" evidence="2">
    <location>
        <begin position="5"/>
        <end position="85"/>
    </location>
</feature>
<dbReference type="PANTHER" id="PTHR30546:SF23">
    <property type="entry name" value="FLAVOPROTEIN-LIKE PROTEIN YCP4-RELATED"/>
    <property type="match status" value="1"/>
</dbReference>
<comment type="similarity">
    <text evidence="1">Belongs to the WrbA family.</text>
</comment>
<dbReference type="InterPro" id="IPR029039">
    <property type="entry name" value="Flavoprotein-like_sf"/>
</dbReference>
<dbReference type="AlphaFoldDB" id="M5BID3"/>
<dbReference type="HOGENOM" id="CLU_051402_5_1_1"/>
<gene>
    <name evidence="3" type="ORF">BN14_00885</name>
</gene>
<dbReference type="InterPro" id="IPR008254">
    <property type="entry name" value="Flavodoxin/NO_synth"/>
</dbReference>
<comment type="caution">
    <text evidence="3">The sequence shown here is derived from an EMBL/GenBank/DDBJ whole genome shotgun (WGS) entry which is preliminary data.</text>
</comment>
<dbReference type="GO" id="GO:0003955">
    <property type="term" value="F:NAD(P)H dehydrogenase (quinone) activity"/>
    <property type="evidence" value="ECO:0007669"/>
    <property type="project" value="TreeGrafter"/>
</dbReference>
<dbReference type="GO" id="GO:0016020">
    <property type="term" value="C:membrane"/>
    <property type="evidence" value="ECO:0007669"/>
    <property type="project" value="TreeGrafter"/>
</dbReference>
<dbReference type="SUPFAM" id="SSF52218">
    <property type="entry name" value="Flavoproteins"/>
    <property type="match status" value="1"/>
</dbReference>
<evidence type="ECO:0000313" key="3">
    <source>
        <dbReference type="EMBL" id="CCO26853.1"/>
    </source>
</evidence>
<dbReference type="PANTHER" id="PTHR30546">
    <property type="entry name" value="FLAVODOXIN-RELATED PROTEIN WRBA-RELATED"/>
    <property type="match status" value="1"/>
</dbReference>
<protein>
    <submittedName>
        <fullName evidence="3">Rhizoctonia solani AG1-IB WGS project CAOJ00000000 data, isolate 7/3/14, contig 01693</fullName>
    </submittedName>
</protein>
<dbReference type="Gene3D" id="3.40.50.360">
    <property type="match status" value="1"/>
</dbReference>
<sequence length="85" mass="9080">MAPRVAIIIYSMYGHIGKLAESVKAGVEKAGGSTKIYQIAETLDAEVLAKMGANKPNYPELKPEELVNYDAFFGRYSGTGPVVSG</sequence>
<dbReference type="Proteomes" id="UP000012065">
    <property type="component" value="Unassembled WGS sequence"/>
</dbReference>
<evidence type="ECO:0000313" key="4">
    <source>
        <dbReference type="Proteomes" id="UP000012065"/>
    </source>
</evidence>
<dbReference type="PROSITE" id="PS50902">
    <property type="entry name" value="FLAVODOXIN_LIKE"/>
    <property type="match status" value="1"/>
</dbReference>
<organism evidence="3 4">
    <name type="scientific">Thanatephorus cucumeris (strain AG1-IB / isolate 7/3/14)</name>
    <name type="common">Lettuce bottom rot fungus</name>
    <name type="synonym">Rhizoctonia solani</name>
    <dbReference type="NCBI Taxonomy" id="1108050"/>
    <lineage>
        <taxon>Eukaryota</taxon>
        <taxon>Fungi</taxon>
        <taxon>Dikarya</taxon>
        <taxon>Basidiomycota</taxon>
        <taxon>Agaricomycotina</taxon>
        <taxon>Agaricomycetes</taxon>
        <taxon>Cantharellales</taxon>
        <taxon>Ceratobasidiaceae</taxon>
        <taxon>Rhizoctonia</taxon>
        <taxon>Rhizoctonia solani AG-1</taxon>
    </lineage>
</organism>
<evidence type="ECO:0000256" key="1">
    <source>
        <dbReference type="ARBA" id="ARBA00006961"/>
    </source>
</evidence>